<keyword evidence="10" id="KW-0067">ATP-binding</keyword>
<evidence type="ECO:0000256" key="8">
    <source>
        <dbReference type="ARBA" id="ARBA00022741"/>
    </source>
</evidence>
<feature type="coiled-coil region" evidence="14">
    <location>
        <begin position="342"/>
        <end position="376"/>
    </location>
</feature>
<dbReference type="InterPro" id="IPR050640">
    <property type="entry name" value="Bact_2-comp_sensor_kinase"/>
</dbReference>
<dbReference type="PROSITE" id="PS50109">
    <property type="entry name" value="HIS_KIN"/>
    <property type="match status" value="1"/>
</dbReference>
<dbReference type="Proteomes" id="UP000077881">
    <property type="component" value="Unassembled WGS sequence"/>
</dbReference>
<dbReference type="Gene3D" id="6.10.340.10">
    <property type="match status" value="1"/>
</dbReference>
<comment type="subcellular location">
    <subcellularLocation>
        <location evidence="2">Cell membrane</location>
        <topology evidence="2">Multi-pass membrane protein</topology>
    </subcellularLocation>
</comment>
<sequence>MNRWISRLIYFLQSLSLKIRITLVFAISTLLLLLVTIFFSYHSMANILTNNLHGTVSSNLQQIRLSLENTIDDLNYVSQQINFSENLNYNLQTYLELPQSYERVKISEDIRKELNVITFSNPGIGLSLMYWEDQQEFLFNNHGVKQEFTLQIKPLLIEGYNINTFGPHISMERYKDKYVLSTIRKLDSINSNHLYFYLESNLDLTKDLLEVDNVLDDASYLILDKDNRIIYNENSSFKQGDIFTKNKQGFGRQNGYYWFEEPTRRGWDIIALIPIAQYDQEINQWIILMLYITILFVCISLVMAFLLWKTFYRPLNDFQHEIKLMENSNFHSEVVETNIPEFKNLINQFRSMRKQIVQLIKEIEVKEKIRADLEVEKLMHQINPHFLMNTLDTARWLSVSGEKAELTNLLTWLNKILYYNMGKLGTLSTLNEELEAMEQYLKLQKIRYDFEYSTTINVKEGVLQSPVPRFILQPLVENAIYHGLGDEGEIRVIINLVNKLIVIDVMDNGNGMTQEKINMLLYQTSEQHSRAGTGIGLNYVRRIIKRTYNDQATITIQSVINKGTKVTLQIPITKGSE</sequence>
<evidence type="ECO:0000256" key="11">
    <source>
        <dbReference type="ARBA" id="ARBA00022989"/>
    </source>
</evidence>
<dbReference type="AlphaFoldDB" id="A0A177ZU92"/>
<keyword evidence="6" id="KW-0808">Transferase</keyword>
<evidence type="ECO:0000256" key="13">
    <source>
        <dbReference type="ARBA" id="ARBA00023136"/>
    </source>
</evidence>
<reference evidence="17 18" key="1">
    <citation type="submission" date="2015-05" db="EMBL/GenBank/DDBJ databases">
        <title>Comparison of genome.</title>
        <authorList>
            <person name="Zheng Z."/>
            <person name="Sun M."/>
        </authorList>
    </citation>
    <scope>NUCLEOTIDE SEQUENCE [LARGE SCALE GENOMIC DNA]</scope>
    <source>
        <strain evidence="17 18">G25-74</strain>
    </source>
</reference>
<keyword evidence="11 15" id="KW-1133">Transmembrane helix</keyword>
<feature type="transmembrane region" description="Helical" evidence="15">
    <location>
        <begin position="285"/>
        <end position="308"/>
    </location>
</feature>
<dbReference type="InterPro" id="IPR036890">
    <property type="entry name" value="HATPase_C_sf"/>
</dbReference>
<dbReference type="RefSeq" id="WP_057987360.1">
    <property type="nucleotide sequence ID" value="NZ_JAGGKH010000013.1"/>
</dbReference>
<dbReference type="PRINTS" id="PR00344">
    <property type="entry name" value="BCTRLSENSOR"/>
</dbReference>
<evidence type="ECO:0000256" key="6">
    <source>
        <dbReference type="ARBA" id="ARBA00022679"/>
    </source>
</evidence>
<dbReference type="PANTHER" id="PTHR34220">
    <property type="entry name" value="SENSOR HISTIDINE KINASE YPDA"/>
    <property type="match status" value="1"/>
</dbReference>
<evidence type="ECO:0000313" key="17">
    <source>
        <dbReference type="EMBL" id="OAK71283.1"/>
    </source>
</evidence>
<dbReference type="EC" id="2.7.13.3" evidence="3"/>
<evidence type="ECO:0000256" key="12">
    <source>
        <dbReference type="ARBA" id="ARBA00023012"/>
    </source>
</evidence>
<comment type="caution">
    <text evidence="17">The sequence shown here is derived from an EMBL/GenBank/DDBJ whole genome shotgun (WGS) entry which is preliminary data.</text>
</comment>
<dbReference type="PANTHER" id="PTHR34220:SF11">
    <property type="entry name" value="SENSOR PROTEIN KINASE HPTS"/>
    <property type="match status" value="1"/>
</dbReference>
<keyword evidence="8" id="KW-0547">Nucleotide-binding</keyword>
<evidence type="ECO:0000256" key="15">
    <source>
        <dbReference type="SAM" id="Phobius"/>
    </source>
</evidence>
<evidence type="ECO:0000256" key="2">
    <source>
        <dbReference type="ARBA" id="ARBA00004651"/>
    </source>
</evidence>
<dbReference type="InterPro" id="IPR003594">
    <property type="entry name" value="HATPase_dom"/>
</dbReference>
<gene>
    <name evidence="17" type="ORF">ABB05_10880</name>
</gene>
<keyword evidence="18" id="KW-1185">Reference proteome</keyword>
<dbReference type="GO" id="GO:0005524">
    <property type="term" value="F:ATP binding"/>
    <property type="evidence" value="ECO:0007669"/>
    <property type="project" value="UniProtKB-KW"/>
</dbReference>
<evidence type="ECO:0000259" key="16">
    <source>
        <dbReference type="PROSITE" id="PS50109"/>
    </source>
</evidence>
<dbReference type="GO" id="GO:0005886">
    <property type="term" value="C:plasma membrane"/>
    <property type="evidence" value="ECO:0007669"/>
    <property type="project" value="UniProtKB-SubCell"/>
</dbReference>
<dbReference type="PATRIC" id="fig|217031.6.peg.2319"/>
<dbReference type="STRING" id="217031.ABB05_10880"/>
<dbReference type="Pfam" id="PF02518">
    <property type="entry name" value="HATPase_c"/>
    <property type="match status" value="1"/>
</dbReference>
<evidence type="ECO:0000256" key="10">
    <source>
        <dbReference type="ARBA" id="ARBA00022840"/>
    </source>
</evidence>
<dbReference type="InterPro" id="IPR004358">
    <property type="entry name" value="Sig_transdc_His_kin-like_C"/>
</dbReference>
<keyword evidence="12" id="KW-0902">Two-component regulatory system</keyword>
<dbReference type="GO" id="GO:0000155">
    <property type="term" value="F:phosphorelay sensor kinase activity"/>
    <property type="evidence" value="ECO:0007669"/>
    <property type="project" value="InterPro"/>
</dbReference>
<dbReference type="SMART" id="SM00387">
    <property type="entry name" value="HATPase_c"/>
    <property type="match status" value="1"/>
</dbReference>
<dbReference type="Gene3D" id="3.30.565.10">
    <property type="entry name" value="Histidine kinase-like ATPase, C-terminal domain"/>
    <property type="match status" value="1"/>
</dbReference>
<keyword evidence="14" id="KW-0175">Coiled coil</keyword>
<evidence type="ECO:0000256" key="5">
    <source>
        <dbReference type="ARBA" id="ARBA00022553"/>
    </source>
</evidence>
<feature type="domain" description="Histidine kinase" evidence="16">
    <location>
        <begin position="471"/>
        <end position="574"/>
    </location>
</feature>
<organism evidence="17 18">
    <name type="scientific">Lederbergia galactosidilytica</name>
    <dbReference type="NCBI Taxonomy" id="217031"/>
    <lineage>
        <taxon>Bacteria</taxon>
        <taxon>Bacillati</taxon>
        <taxon>Bacillota</taxon>
        <taxon>Bacilli</taxon>
        <taxon>Bacillales</taxon>
        <taxon>Bacillaceae</taxon>
        <taxon>Lederbergia</taxon>
    </lineage>
</organism>
<evidence type="ECO:0000256" key="4">
    <source>
        <dbReference type="ARBA" id="ARBA00022475"/>
    </source>
</evidence>
<keyword evidence="5" id="KW-0597">Phosphoprotein</keyword>
<dbReference type="SUPFAM" id="SSF55874">
    <property type="entry name" value="ATPase domain of HSP90 chaperone/DNA topoisomerase II/histidine kinase"/>
    <property type="match status" value="1"/>
</dbReference>
<proteinExistence type="predicted"/>
<evidence type="ECO:0000313" key="18">
    <source>
        <dbReference type="Proteomes" id="UP000077881"/>
    </source>
</evidence>
<dbReference type="InterPro" id="IPR005467">
    <property type="entry name" value="His_kinase_dom"/>
</dbReference>
<name>A0A177ZU92_9BACI</name>
<dbReference type="Pfam" id="PF06580">
    <property type="entry name" value="His_kinase"/>
    <property type="match status" value="1"/>
</dbReference>
<dbReference type="EMBL" id="LDJR01000046">
    <property type="protein sequence ID" value="OAK71283.1"/>
    <property type="molecule type" value="Genomic_DNA"/>
</dbReference>
<keyword evidence="9" id="KW-0418">Kinase</keyword>
<evidence type="ECO:0000256" key="1">
    <source>
        <dbReference type="ARBA" id="ARBA00000085"/>
    </source>
</evidence>
<accession>A0A177ZU92</accession>
<dbReference type="InterPro" id="IPR010559">
    <property type="entry name" value="Sig_transdc_His_kin_internal"/>
</dbReference>
<evidence type="ECO:0000256" key="7">
    <source>
        <dbReference type="ARBA" id="ARBA00022692"/>
    </source>
</evidence>
<evidence type="ECO:0000256" key="3">
    <source>
        <dbReference type="ARBA" id="ARBA00012438"/>
    </source>
</evidence>
<keyword evidence="4" id="KW-1003">Cell membrane</keyword>
<feature type="transmembrane region" description="Helical" evidence="15">
    <location>
        <begin position="21"/>
        <end position="41"/>
    </location>
</feature>
<keyword evidence="7 15" id="KW-0812">Transmembrane</keyword>
<keyword evidence="13 15" id="KW-0472">Membrane</keyword>
<evidence type="ECO:0000256" key="14">
    <source>
        <dbReference type="SAM" id="Coils"/>
    </source>
</evidence>
<protein>
    <recommendedName>
        <fullName evidence="3">histidine kinase</fullName>
        <ecNumber evidence="3">2.7.13.3</ecNumber>
    </recommendedName>
</protein>
<comment type="catalytic activity">
    <reaction evidence="1">
        <text>ATP + protein L-histidine = ADP + protein N-phospho-L-histidine.</text>
        <dbReference type="EC" id="2.7.13.3"/>
    </reaction>
</comment>
<evidence type="ECO:0000256" key="9">
    <source>
        <dbReference type="ARBA" id="ARBA00022777"/>
    </source>
</evidence>